<dbReference type="EMBL" id="BJHX01000001">
    <property type="protein sequence ID" value="GDY62808.1"/>
    <property type="molecule type" value="Genomic_DNA"/>
</dbReference>
<evidence type="ECO:0000313" key="2">
    <source>
        <dbReference type="EMBL" id="GDY77064.1"/>
    </source>
</evidence>
<evidence type="ECO:0000313" key="3">
    <source>
        <dbReference type="Proteomes" id="UP000299211"/>
    </source>
</evidence>
<evidence type="ECO:0000313" key="4">
    <source>
        <dbReference type="Proteomes" id="UP000302139"/>
    </source>
</evidence>
<dbReference type="AlphaFoldDB" id="A0A4D4LWQ6"/>
<proteinExistence type="predicted"/>
<dbReference type="Pfam" id="PF11697">
    <property type="entry name" value="DUF3293"/>
    <property type="match status" value="1"/>
</dbReference>
<sequence length="165" mass="17747">MDNTRASATPRNWAGYQQAVVDIRLADRTVRVVPGPQGTAEGHFPEPAGRTIHVITACNPYGRTASAEDNGRAQALLFEEIGRRRLAWWPAAGGTVCGAHVEESAALVGLSDAEARELGRHFGQDAVFAWTPDAWRLLSCSSDETAVSGWTMSTQQPRDPGSCLT</sequence>
<dbReference type="Proteomes" id="UP000302139">
    <property type="component" value="Unassembled WGS sequence"/>
</dbReference>
<organism evidence="1 4">
    <name type="scientific">Streptomyces avermitilis</name>
    <dbReference type="NCBI Taxonomy" id="33903"/>
    <lineage>
        <taxon>Bacteria</taxon>
        <taxon>Bacillati</taxon>
        <taxon>Actinomycetota</taxon>
        <taxon>Actinomycetes</taxon>
        <taxon>Kitasatosporales</taxon>
        <taxon>Streptomycetaceae</taxon>
        <taxon>Streptomyces</taxon>
    </lineage>
</organism>
<dbReference type="InterPro" id="IPR021710">
    <property type="entry name" value="DUF3293"/>
</dbReference>
<name>A0A4D4LWQ6_STRAX</name>
<reference evidence="2 3" key="1">
    <citation type="submission" date="2019-04" db="EMBL/GenBank/DDBJ databases">
        <title>Draft genome sequences of Streptomyces avermitilis ATCC 31267.</title>
        <authorList>
            <person name="Komaki H."/>
            <person name="Tamura T."/>
            <person name="Hosoyama A."/>
        </authorList>
    </citation>
    <scope>NUCLEOTIDE SEQUENCE [LARGE SCALE GENOMIC DNA]</scope>
    <source>
        <strain evidence="2 3">ATCC 31267</strain>
    </source>
</reference>
<protein>
    <recommendedName>
        <fullName evidence="5">DUF3293 domain-containing protein</fullName>
    </recommendedName>
</protein>
<comment type="caution">
    <text evidence="1">The sequence shown here is derived from an EMBL/GenBank/DDBJ whole genome shotgun (WGS) entry which is preliminary data.</text>
</comment>
<dbReference type="EMBL" id="BJHY01000001">
    <property type="protein sequence ID" value="GDY77064.1"/>
    <property type="molecule type" value="Genomic_DNA"/>
</dbReference>
<reference evidence="1 4" key="2">
    <citation type="submission" date="2019-04" db="EMBL/GenBank/DDBJ databases">
        <title>Draft genome sequences of Streptomyces avermitilis NBRC 14893.</title>
        <authorList>
            <person name="Komaki H."/>
            <person name="Tamura T."/>
            <person name="Hosoyama A."/>
        </authorList>
    </citation>
    <scope>NUCLEOTIDE SEQUENCE [LARGE SCALE GENOMIC DNA]</scope>
    <source>
        <strain evidence="1 4">NBRC 14893</strain>
    </source>
</reference>
<dbReference type="Proteomes" id="UP000299211">
    <property type="component" value="Unassembled WGS sequence"/>
</dbReference>
<accession>A0A4D4LWQ6</accession>
<dbReference type="RefSeq" id="WP_010984373.1">
    <property type="nucleotide sequence ID" value="NZ_BAABTN010000014.1"/>
</dbReference>
<evidence type="ECO:0000313" key="1">
    <source>
        <dbReference type="EMBL" id="GDY62808.1"/>
    </source>
</evidence>
<dbReference type="GeneID" id="41540024"/>
<evidence type="ECO:0008006" key="5">
    <source>
        <dbReference type="Google" id="ProtNLM"/>
    </source>
</evidence>
<gene>
    <name evidence="1" type="ORF">SAV14893_022010</name>
    <name evidence="2" type="ORF">SAV31267_065490</name>
</gene>
<dbReference type="STRING" id="33903.AQJ43_00730"/>